<evidence type="ECO:0000313" key="1">
    <source>
        <dbReference type="EMBL" id="QHU03020.1"/>
    </source>
</evidence>
<name>A0A6C0JDU6_9ZZZZ</name>
<organism evidence="1">
    <name type="scientific">viral metagenome</name>
    <dbReference type="NCBI Taxonomy" id="1070528"/>
    <lineage>
        <taxon>unclassified sequences</taxon>
        <taxon>metagenomes</taxon>
        <taxon>organismal metagenomes</taxon>
    </lineage>
</organism>
<dbReference type="EMBL" id="MN740368">
    <property type="protein sequence ID" value="QHU03020.1"/>
    <property type="molecule type" value="Genomic_DNA"/>
</dbReference>
<sequence>MEFCEDNSRSLKKILDTIKASPPNTKKHIYYDKIFNDINQGIKYITQNRCFGKAKIQKVLKKDIPKKNRFMTKHVIENIKLTLKKKVIFNCIVNYKLVKIIFFVKDNITDIIDQLHRNTQLILTWLYICEKYSNKKCNKSLKIYIYMTELKKQLPSSNLATVNVNNINSGFSTVCNKNNEITIFREEEWFKVFIHETFHSYGFEQNQNILVMLNINISKLFTVKTNILINEAYVESWARIMNAAFSCFLKCNNKRDFYSLFSFTLEVEKLFGYIQLNKILSHNNLSYKNIIDKKYKIGNFYKEGASAFSYYVLTALLLSSPQQFMLWCFMNNSNWICFDNSMRNMKSFTEYLESKLESVVITDNIQEIFTNNETGLRMSITEINY</sequence>
<reference evidence="1" key="1">
    <citation type="journal article" date="2020" name="Nature">
        <title>Giant virus diversity and host interactions through global metagenomics.</title>
        <authorList>
            <person name="Schulz F."/>
            <person name="Roux S."/>
            <person name="Paez-Espino D."/>
            <person name="Jungbluth S."/>
            <person name="Walsh D.A."/>
            <person name="Denef V.J."/>
            <person name="McMahon K.D."/>
            <person name="Konstantinidis K.T."/>
            <person name="Eloe-Fadrosh E.A."/>
            <person name="Kyrpides N.C."/>
            <person name="Woyke T."/>
        </authorList>
    </citation>
    <scope>NUCLEOTIDE SEQUENCE</scope>
    <source>
        <strain evidence="1">GVMAG-M-3300025890-48</strain>
    </source>
</reference>
<proteinExistence type="predicted"/>
<protein>
    <submittedName>
        <fullName evidence="1">Uncharacterized protein</fullName>
    </submittedName>
</protein>
<dbReference type="AlphaFoldDB" id="A0A6C0JDU6"/>
<accession>A0A6C0JDU6</accession>